<sequence>MRIVHVSDCFAPRTGGIETQVGDLARHQVAAGHEVHVLTATLGEGGERGGVVDVEGGVHVHRVGARLPFDLPVNPVAGPRLLRSALRDVRPDAVHVHAGVLSPFAFDGVRVATALHLPTAITWHCMLDGTLGVGRQVVRRTRWRHVPAALSAVSGAAATRVRDLFGTRVDVVPNGIDVAAWAPPPGAAASWTSGTPQAPLHLVATMRLAPRKRAVPLVDVVAAAAARLPAGALRLTLVGDGPARDAVRARVASAGLRDVVDLRGRLPRDAVRAAYADADVFLASARLEAFGIAALEARTAGLAVLAHAGTGVGEFVTDGVDGYLVADDAEMSDAIVRLAADRDLLARLRRHAAAVPPPFDWAHVLAAADAQYARARTLVVR</sequence>
<protein>
    <recommendedName>
        <fullName evidence="1">D-inositol 3-phosphate glycosyltransferase</fullName>
    </recommendedName>
</protein>
<evidence type="ECO:0000313" key="6">
    <source>
        <dbReference type="EMBL" id="QWC15173.1"/>
    </source>
</evidence>
<keyword evidence="7" id="KW-1185">Reference proteome</keyword>
<gene>
    <name evidence="6" type="ORF">KKR89_12670</name>
</gene>
<proteinExistence type="predicted"/>
<evidence type="ECO:0000259" key="4">
    <source>
        <dbReference type="Pfam" id="PF00534"/>
    </source>
</evidence>
<evidence type="ECO:0000256" key="3">
    <source>
        <dbReference type="ARBA" id="ARBA00022679"/>
    </source>
</evidence>
<feature type="domain" description="Glycosyltransferase subfamily 4-like N-terminal" evidence="5">
    <location>
        <begin position="15"/>
        <end position="179"/>
    </location>
</feature>
<accession>A0ABX8GGB1</accession>
<dbReference type="Pfam" id="PF13439">
    <property type="entry name" value="Glyco_transf_4"/>
    <property type="match status" value="1"/>
</dbReference>
<feature type="domain" description="Glycosyl transferase family 1" evidence="4">
    <location>
        <begin position="207"/>
        <end position="352"/>
    </location>
</feature>
<evidence type="ECO:0000313" key="7">
    <source>
        <dbReference type="Proteomes" id="UP000679335"/>
    </source>
</evidence>
<dbReference type="InterPro" id="IPR001296">
    <property type="entry name" value="Glyco_trans_1"/>
</dbReference>
<name>A0ABX8GGB1_9CELL</name>
<reference evidence="6 7" key="1">
    <citation type="submission" date="2021-05" db="EMBL/GenBank/DDBJ databases">
        <title>Novel species in genus Cellulomonas.</title>
        <authorList>
            <person name="Zhang G."/>
        </authorList>
    </citation>
    <scope>NUCLEOTIDE SEQUENCE [LARGE SCALE GENOMIC DNA]</scope>
    <source>
        <strain evidence="7">zg-ZUI157</strain>
    </source>
</reference>
<dbReference type="InterPro" id="IPR050194">
    <property type="entry name" value="Glycosyltransferase_grp1"/>
</dbReference>
<keyword evidence="2" id="KW-0328">Glycosyltransferase</keyword>
<evidence type="ECO:0000259" key="5">
    <source>
        <dbReference type="Pfam" id="PF13439"/>
    </source>
</evidence>
<dbReference type="Gene3D" id="3.40.50.2000">
    <property type="entry name" value="Glycogen Phosphorylase B"/>
    <property type="match status" value="2"/>
</dbReference>
<dbReference type="SUPFAM" id="SSF53756">
    <property type="entry name" value="UDP-Glycosyltransferase/glycogen phosphorylase"/>
    <property type="match status" value="1"/>
</dbReference>
<dbReference type="InterPro" id="IPR028098">
    <property type="entry name" value="Glyco_trans_4-like_N"/>
</dbReference>
<dbReference type="PANTHER" id="PTHR45947">
    <property type="entry name" value="SULFOQUINOVOSYL TRANSFERASE SQD2"/>
    <property type="match status" value="1"/>
</dbReference>
<dbReference type="PANTHER" id="PTHR45947:SF3">
    <property type="entry name" value="SULFOQUINOVOSYL TRANSFERASE SQD2"/>
    <property type="match status" value="1"/>
</dbReference>
<dbReference type="RefSeq" id="WP_208195662.1">
    <property type="nucleotide sequence ID" value="NZ_CP076023.1"/>
</dbReference>
<dbReference type="Pfam" id="PF00534">
    <property type="entry name" value="Glycos_transf_1"/>
    <property type="match status" value="1"/>
</dbReference>
<evidence type="ECO:0000256" key="1">
    <source>
        <dbReference type="ARBA" id="ARBA00021292"/>
    </source>
</evidence>
<keyword evidence="3" id="KW-0808">Transferase</keyword>
<dbReference type="Proteomes" id="UP000679335">
    <property type="component" value="Chromosome"/>
</dbReference>
<evidence type="ECO:0000256" key="2">
    <source>
        <dbReference type="ARBA" id="ARBA00022676"/>
    </source>
</evidence>
<organism evidence="6 7">
    <name type="scientific">Cellulomonas dongxiuzhuiae</name>
    <dbReference type="NCBI Taxonomy" id="2819979"/>
    <lineage>
        <taxon>Bacteria</taxon>
        <taxon>Bacillati</taxon>
        <taxon>Actinomycetota</taxon>
        <taxon>Actinomycetes</taxon>
        <taxon>Micrococcales</taxon>
        <taxon>Cellulomonadaceae</taxon>
        <taxon>Cellulomonas</taxon>
    </lineage>
</organism>
<dbReference type="EMBL" id="CP076023">
    <property type="protein sequence ID" value="QWC15173.1"/>
    <property type="molecule type" value="Genomic_DNA"/>
</dbReference>
<dbReference type="CDD" id="cd03801">
    <property type="entry name" value="GT4_PimA-like"/>
    <property type="match status" value="1"/>
</dbReference>